<evidence type="ECO:0000313" key="3">
    <source>
        <dbReference type="Proteomes" id="UP000479000"/>
    </source>
</evidence>
<dbReference type="AlphaFoldDB" id="A0A6H5H8B5"/>
<sequence>MSRSVGCETVISKFSTHSLPRGGTTGAHVKRNTLPKKMSRVISDPTMSPSGERKTFPEQTAIPPPKPSTRPILADLDLTDSPHYTMTNFPRASYHASGSDSGNGSGDSVQSSAAGDISDSAVQCTVLTHRPGGVIIKNPISLSSSFSSTTLKDNMLKTASGCDDSHLQCRFRKSGDFEQVDTSGHRHENRAGEPVRFQCYHDGPVNASRGRISSPVEAASIGQWESSSPDLGLKTLTMHMEESRRVVRSLPSFRRNSEIVLSDARVVDLLSDVFRTEFQLKFLWGSRGANVKSSERYAKFEQILTAMSDMCEPRPKSPPSPAPMSPGSYNPAIGTSVRWPCQWTPDLLNIDSTRWIPSTYSSRWVAVYHSTPSCCQTGATSCPRQFQLPPRGRLGTPKATSVIKEWSS</sequence>
<dbReference type="EMBL" id="CADCXU010025484">
    <property type="protein sequence ID" value="CAB0012481.1"/>
    <property type="molecule type" value="Genomic_DNA"/>
</dbReference>
<dbReference type="InterPro" id="IPR051853">
    <property type="entry name" value="SH2-Ras-GEF_adapter"/>
</dbReference>
<feature type="compositionally biased region" description="Basic residues" evidence="1">
    <location>
        <begin position="28"/>
        <end position="39"/>
    </location>
</feature>
<dbReference type="InterPro" id="IPR036964">
    <property type="entry name" value="RASGEF_cat_dom_sf"/>
</dbReference>
<feature type="region of interest" description="Disordered" evidence="1">
    <location>
        <begin position="15"/>
        <end position="74"/>
    </location>
</feature>
<gene>
    <name evidence="2" type="ORF">NTEN_LOCUS17217</name>
</gene>
<name>A0A6H5H8B5_9HEMI</name>
<dbReference type="GO" id="GO:0005085">
    <property type="term" value="F:guanyl-nucleotide exchange factor activity"/>
    <property type="evidence" value="ECO:0007669"/>
    <property type="project" value="InterPro"/>
</dbReference>
<evidence type="ECO:0000256" key="1">
    <source>
        <dbReference type="SAM" id="MobiDB-lite"/>
    </source>
</evidence>
<dbReference type="PANTHER" id="PTHR14247">
    <property type="entry name" value="BREAST CANCER ANTI-ESTROGEN RESISTANCE PROTEIN 3 HOMOLOG-LIKE PROTEIN"/>
    <property type="match status" value="1"/>
</dbReference>
<dbReference type="PANTHER" id="PTHR14247:SF8">
    <property type="entry name" value="RAS-GEF DOMAIN-CONTAINING PROTEIN"/>
    <property type="match status" value="1"/>
</dbReference>
<accession>A0A6H5H8B5</accession>
<evidence type="ECO:0000313" key="2">
    <source>
        <dbReference type="EMBL" id="CAB0012481.1"/>
    </source>
</evidence>
<feature type="region of interest" description="Disordered" evidence="1">
    <location>
        <begin position="89"/>
        <end position="114"/>
    </location>
</feature>
<dbReference type="OrthoDB" id="2412973at2759"/>
<feature type="compositionally biased region" description="Low complexity" evidence="1">
    <location>
        <begin position="97"/>
        <end position="112"/>
    </location>
</feature>
<organism evidence="2 3">
    <name type="scientific">Nesidiocoris tenuis</name>
    <dbReference type="NCBI Taxonomy" id="355587"/>
    <lineage>
        <taxon>Eukaryota</taxon>
        <taxon>Metazoa</taxon>
        <taxon>Ecdysozoa</taxon>
        <taxon>Arthropoda</taxon>
        <taxon>Hexapoda</taxon>
        <taxon>Insecta</taxon>
        <taxon>Pterygota</taxon>
        <taxon>Neoptera</taxon>
        <taxon>Paraneoptera</taxon>
        <taxon>Hemiptera</taxon>
        <taxon>Heteroptera</taxon>
        <taxon>Panheteroptera</taxon>
        <taxon>Cimicomorpha</taxon>
        <taxon>Miridae</taxon>
        <taxon>Dicyphina</taxon>
        <taxon>Nesidiocoris</taxon>
    </lineage>
</organism>
<dbReference type="GO" id="GO:0007264">
    <property type="term" value="P:small GTPase-mediated signal transduction"/>
    <property type="evidence" value="ECO:0007669"/>
    <property type="project" value="InterPro"/>
</dbReference>
<dbReference type="Proteomes" id="UP000479000">
    <property type="component" value="Unassembled WGS sequence"/>
</dbReference>
<dbReference type="Gene3D" id="1.10.840.10">
    <property type="entry name" value="Ras guanine-nucleotide exchange factors catalytic domain"/>
    <property type="match status" value="1"/>
</dbReference>
<protein>
    <submittedName>
        <fullName evidence="2">Uncharacterized protein</fullName>
    </submittedName>
</protein>
<reference evidence="2 3" key="1">
    <citation type="submission" date="2020-02" db="EMBL/GenBank/DDBJ databases">
        <authorList>
            <person name="Ferguson B K."/>
        </authorList>
    </citation>
    <scope>NUCLEOTIDE SEQUENCE [LARGE SCALE GENOMIC DNA]</scope>
</reference>
<keyword evidence="3" id="KW-1185">Reference proteome</keyword>
<proteinExistence type="predicted"/>